<feature type="domain" description="HMG box" evidence="5">
    <location>
        <begin position="4"/>
        <end position="81"/>
    </location>
</feature>
<evidence type="ECO:0000256" key="4">
    <source>
        <dbReference type="SAM" id="MobiDB-lite"/>
    </source>
</evidence>
<organism evidence="6 7">
    <name type="scientific">Lentinula detonsa</name>
    <dbReference type="NCBI Taxonomy" id="2804962"/>
    <lineage>
        <taxon>Eukaryota</taxon>
        <taxon>Fungi</taxon>
        <taxon>Dikarya</taxon>
        <taxon>Basidiomycota</taxon>
        <taxon>Agaricomycotina</taxon>
        <taxon>Agaricomycetes</taxon>
        <taxon>Agaricomycetidae</taxon>
        <taxon>Agaricales</taxon>
        <taxon>Marasmiineae</taxon>
        <taxon>Omphalotaceae</taxon>
        <taxon>Lentinula</taxon>
    </lineage>
</organism>
<dbReference type="PANTHER" id="PTHR10270:SF161">
    <property type="entry name" value="SEX-DETERMINING REGION Y PROTEIN"/>
    <property type="match status" value="1"/>
</dbReference>
<dbReference type="GO" id="GO:0030154">
    <property type="term" value="P:cell differentiation"/>
    <property type="evidence" value="ECO:0007669"/>
    <property type="project" value="TreeGrafter"/>
</dbReference>
<accession>A0A9W8PAU1</accession>
<dbReference type="Pfam" id="PF00505">
    <property type="entry name" value="HMG_box"/>
    <property type="match status" value="1"/>
</dbReference>
<evidence type="ECO:0000313" key="6">
    <source>
        <dbReference type="EMBL" id="KAJ3750393.1"/>
    </source>
</evidence>
<dbReference type="Gene3D" id="1.10.30.10">
    <property type="entry name" value="High mobility group box domain"/>
    <property type="match status" value="1"/>
</dbReference>
<dbReference type="EMBL" id="JANVFU010000001">
    <property type="protein sequence ID" value="KAJ3750393.1"/>
    <property type="molecule type" value="Genomic_DNA"/>
</dbReference>
<proteinExistence type="predicted"/>
<feature type="region of interest" description="Disordered" evidence="4">
    <location>
        <begin position="22"/>
        <end position="56"/>
    </location>
</feature>
<keyword evidence="3" id="KW-0539">Nucleus</keyword>
<keyword evidence="2" id="KW-0804">Transcription</keyword>
<evidence type="ECO:0000259" key="5">
    <source>
        <dbReference type="PROSITE" id="PS50118"/>
    </source>
</evidence>
<dbReference type="InterPro" id="IPR036910">
    <property type="entry name" value="HMG_box_dom_sf"/>
</dbReference>
<comment type="caution">
    <text evidence="6">The sequence shown here is derived from an EMBL/GenBank/DDBJ whole genome shotgun (WGS) entry which is preliminary data.</text>
</comment>
<dbReference type="AlphaFoldDB" id="A0A9W8PAU1"/>
<name>A0A9W8PAU1_9AGAR</name>
<dbReference type="InterPro" id="IPR050140">
    <property type="entry name" value="SRY-related_HMG-box_TF-like"/>
</dbReference>
<dbReference type="SMART" id="SM00398">
    <property type="entry name" value="HMG"/>
    <property type="match status" value="1"/>
</dbReference>
<dbReference type="InterPro" id="IPR009071">
    <property type="entry name" value="HMG_box_dom"/>
</dbReference>
<dbReference type="Proteomes" id="UP001142393">
    <property type="component" value="Unassembled WGS sequence"/>
</dbReference>
<dbReference type="GO" id="GO:0005634">
    <property type="term" value="C:nucleus"/>
    <property type="evidence" value="ECO:0007669"/>
    <property type="project" value="UniProtKB-UniRule"/>
</dbReference>
<sequence>PDYVPRPENCFIIFRNEWVRRNARGPNPNRSRGKSSAIMQKRMSKRASEAWNALPQSERNHFKTLADQRKVEHAQAHPEYRYRPN</sequence>
<evidence type="ECO:0000256" key="2">
    <source>
        <dbReference type="ARBA" id="ARBA00023163"/>
    </source>
</evidence>
<dbReference type="SUPFAM" id="SSF47095">
    <property type="entry name" value="HMG-box"/>
    <property type="match status" value="1"/>
</dbReference>
<evidence type="ECO:0000313" key="7">
    <source>
        <dbReference type="Proteomes" id="UP001142393"/>
    </source>
</evidence>
<evidence type="ECO:0000256" key="1">
    <source>
        <dbReference type="ARBA" id="ARBA00023125"/>
    </source>
</evidence>
<dbReference type="PANTHER" id="PTHR10270">
    <property type="entry name" value="SOX TRANSCRIPTION FACTOR"/>
    <property type="match status" value="1"/>
</dbReference>
<protein>
    <recommendedName>
        <fullName evidence="5">HMG box domain-containing protein</fullName>
    </recommendedName>
</protein>
<evidence type="ECO:0000256" key="3">
    <source>
        <dbReference type="PROSITE-ProRule" id="PRU00267"/>
    </source>
</evidence>
<keyword evidence="7" id="KW-1185">Reference proteome</keyword>
<dbReference type="PROSITE" id="PS50118">
    <property type="entry name" value="HMG_BOX_2"/>
    <property type="match status" value="1"/>
</dbReference>
<gene>
    <name evidence="6" type="ORF">DFH05DRAFT_1374309</name>
</gene>
<feature type="DNA-binding region" description="HMG box" evidence="3">
    <location>
        <begin position="4"/>
        <end position="81"/>
    </location>
</feature>
<dbReference type="GO" id="GO:0001228">
    <property type="term" value="F:DNA-binding transcription activator activity, RNA polymerase II-specific"/>
    <property type="evidence" value="ECO:0007669"/>
    <property type="project" value="TreeGrafter"/>
</dbReference>
<feature type="non-terminal residue" evidence="6">
    <location>
        <position position="85"/>
    </location>
</feature>
<feature type="non-terminal residue" evidence="6">
    <location>
        <position position="1"/>
    </location>
</feature>
<dbReference type="GO" id="GO:0000978">
    <property type="term" value="F:RNA polymerase II cis-regulatory region sequence-specific DNA binding"/>
    <property type="evidence" value="ECO:0007669"/>
    <property type="project" value="TreeGrafter"/>
</dbReference>
<keyword evidence="1 3" id="KW-0238">DNA-binding</keyword>
<reference evidence="6 7" key="1">
    <citation type="journal article" date="2023" name="Proc. Natl. Acad. Sci. U.S.A.">
        <title>A global phylogenomic analysis of the shiitake genus Lentinula.</title>
        <authorList>
            <person name="Sierra-Patev S."/>
            <person name="Min B."/>
            <person name="Naranjo-Ortiz M."/>
            <person name="Looney B."/>
            <person name="Konkel Z."/>
            <person name="Slot J.C."/>
            <person name="Sakamoto Y."/>
            <person name="Steenwyk J.L."/>
            <person name="Rokas A."/>
            <person name="Carro J."/>
            <person name="Camarero S."/>
            <person name="Ferreira P."/>
            <person name="Molpeceres G."/>
            <person name="Ruiz-Duenas F.J."/>
            <person name="Serrano A."/>
            <person name="Henrissat B."/>
            <person name="Drula E."/>
            <person name="Hughes K.W."/>
            <person name="Mata J.L."/>
            <person name="Ishikawa N.K."/>
            <person name="Vargas-Isla R."/>
            <person name="Ushijima S."/>
            <person name="Smith C.A."/>
            <person name="Donoghue J."/>
            <person name="Ahrendt S."/>
            <person name="Andreopoulos W."/>
            <person name="He G."/>
            <person name="LaButti K."/>
            <person name="Lipzen A."/>
            <person name="Ng V."/>
            <person name="Riley R."/>
            <person name="Sandor L."/>
            <person name="Barry K."/>
            <person name="Martinez A.T."/>
            <person name="Xiao Y."/>
            <person name="Gibbons J.G."/>
            <person name="Terashima K."/>
            <person name="Grigoriev I.V."/>
            <person name="Hibbett D."/>
        </authorList>
    </citation>
    <scope>NUCLEOTIDE SEQUENCE [LARGE SCALE GENOMIC DNA]</scope>
    <source>
        <strain evidence="6 7">TFB7810</strain>
    </source>
</reference>